<organism evidence="2 3">
    <name type="scientific">Vibrio paucivorans</name>
    <dbReference type="NCBI Taxonomy" id="2829489"/>
    <lineage>
        <taxon>Bacteria</taxon>
        <taxon>Pseudomonadati</taxon>
        <taxon>Pseudomonadota</taxon>
        <taxon>Gammaproteobacteria</taxon>
        <taxon>Vibrionales</taxon>
        <taxon>Vibrionaceae</taxon>
        <taxon>Vibrio</taxon>
    </lineage>
</organism>
<evidence type="ECO:0000313" key="3">
    <source>
        <dbReference type="Proteomes" id="UP001155586"/>
    </source>
</evidence>
<dbReference type="RefSeq" id="WP_265687805.1">
    <property type="nucleotide sequence ID" value="NZ_JAKRRX010000058.1"/>
</dbReference>
<gene>
    <name evidence="2" type="ORF">MD483_11460</name>
</gene>
<proteinExistence type="predicted"/>
<comment type="caution">
    <text evidence="2">The sequence shown here is derived from an EMBL/GenBank/DDBJ whole genome shotgun (WGS) entry which is preliminary data.</text>
</comment>
<dbReference type="AlphaFoldDB" id="A0A9X3CEY0"/>
<evidence type="ECO:0000313" key="2">
    <source>
        <dbReference type="EMBL" id="MCW8334440.1"/>
    </source>
</evidence>
<feature type="chain" id="PRO_5040876940" description="Outer membrane protein beta-barrel domain-containing protein" evidence="1">
    <location>
        <begin position="23"/>
        <end position="310"/>
    </location>
</feature>
<reference evidence="2" key="1">
    <citation type="submission" date="2022-02" db="EMBL/GenBank/DDBJ databases">
        <title>Vibrio sp. nov., a new bacterium isolated from Bohai sea, China.</title>
        <authorList>
            <person name="Yuan Y."/>
        </authorList>
    </citation>
    <scope>NUCLEOTIDE SEQUENCE</scope>
    <source>
        <strain evidence="2">DBSS07</strain>
    </source>
</reference>
<accession>A0A9X3CEY0</accession>
<name>A0A9X3CEY0_9VIBR</name>
<feature type="signal peptide" evidence="1">
    <location>
        <begin position="1"/>
        <end position="22"/>
    </location>
</feature>
<evidence type="ECO:0008006" key="4">
    <source>
        <dbReference type="Google" id="ProtNLM"/>
    </source>
</evidence>
<dbReference type="Proteomes" id="UP001155586">
    <property type="component" value="Unassembled WGS sequence"/>
</dbReference>
<evidence type="ECO:0000256" key="1">
    <source>
        <dbReference type="SAM" id="SignalP"/>
    </source>
</evidence>
<keyword evidence="3" id="KW-1185">Reference proteome</keyword>
<protein>
    <recommendedName>
        <fullName evidence="4">Outer membrane protein beta-barrel domain-containing protein</fullName>
    </recommendedName>
</protein>
<dbReference type="EMBL" id="JAKRRX010000058">
    <property type="protein sequence ID" value="MCW8334440.1"/>
    <property type="molecule type" value="Genomic_DNA"/>
</dbReference>
<keyword evidence="1" id="KW-0732">Signal</keyword>
<sequence>MTFKTKSIAHFLFGCMALNSYATYLQAEPLQSGHWSHLPFWGETVSEMGYELPLPLGFGIYFNNQDVNYKATNDFQVGATGGLLGGLLGKEANYIVPAEDVDISGTDKSIQLKADAWVLPFLNIYGLLGYTEGNKDINVDLSNATRNGNPFNIPVTIPINLEYQAYNYGIGAVIASQIDTIEQIDPIIMTFSAAYTRSNTTVTDSSIETKIAAVRFGQKFESNLGRLTLLLGYQHQSIDQTISGSLTHLSAGGVTIADELNFNADITNVHNNNLSVLANIDFGPKKRWNLTAEYSFLNWNQLTLAAGYRF</sequence>